<comment type="caution">
    <text evidence="1">The sequence shown here is derived from an EMBL/GenBank/DDBJ whole genome shotgun (WGS) entry which is preliminary data.</text>
</comment>
<evidence type="ECO:0008006" key="2">
    <source>
        <dbReference type="Google" id="ProtNLM"/>
    </source>
</evidence>
<dbReference type="PANTHER" id="PTHR43861">
    <property type="entry name" value="TRANS-ACONITATE 2-METHYLTRANSFERASE-RELATED"/>
    <property type="match status" value="1"/>
</dbReference>
<dbReference type="Pfam" id="PF13489">
    <property type="entry name" value="Methyltransf_23"/>
    <property type="match status" value="1"/>
</dbReference>
<protein>
    <recommendedName>
        <fullName evidence="2">Methyltransferase type 11 domain-containing protein</fullName>
    </recommendedName>
</protein>
<dbReference type="InterPro" id="IPR029063">
    <property type="entry name" value="SAM-dependent_MTases_sf"/>
</dbReference>
<organism evidence="1">
    <name type="scientific">marine sediment metagenome</name>
    <dbReference type="NCBI Taxonomy" id="412755"/>
    <lineage>
        <taxon>unclassified sequences</taxon>
        <taxon>metagenomes</taxon>
        <taxon>ecological metagenomes</taxon>
    </lineage>
</organism>
<gene>
    <name evidence="1" type="ORF">LCGC14_1402870</name>
</gene>
<dbReference type="AlphaFoldDB" id="A0A0F9JWS9"/>
<dbReference type="PANTHER" id="PTHR43861:SF6">
    <property type="entry name" value="METHYLTRANSFERASE TYPE 11"/>
    <property type="match status" value="1"/>
</dbReference>
<dbReference type="EMBL" id="LAZR01009181">
    <property type="protein sequence ID" value="KKM74183.1"/>
    <property type="molecule type" value="Genomic_DNA"/>
</dbReference>
<name>A0A0F9JWS9_9ZZZZ</name>
<evidence type="ECO:0000313" key="1">
    <source>
        <dbReference type="EMBL" id="KKM74183.1"/>
    </source>
</evidence>
<accession>A0A0F9JWS9</accession>
<proteinExistence type="predicted"/>
<dbReference type="SUPFAM" id="SSF53335">
    <property type="entry name" value="S-adenosyl-L-methionine-dependent methyltransferases"/>
    <property type="match status" value="1"/>
</dbReference>
<dbReference type="CDD" id="cd02440">
    <property type="entry name" value="AdoMet_MTases"/>
    <property type="match status" value="1"/>
</dbReference>
<dbReference type="Gene3D" id="3.40.50.150">
    <property type="entry name" value="Vaccinia Virus protein VP39"/>
    <property type="match status" value="1"/>
</dbReference>
<sequence>MRNVLIADADISTVEAPCPLCGADQKTLLGTFHFQNKLLGLKECEKCRLVFVCPRLTEQAMDSYFQAYTDVSSAKTIDMWRAKKKPNVSRDLTLLKRLLPGGGKILDVGSGYGFFLEEAQAMGYETVGVEISARACEYSNKKLGLDVKLGRLKELNLAPQIFDAVVIFDVLDHLADPLDELLQIKRLLKKGGFLMVRVLNRIHYALLWQRIVGCSKEDNHGSLSRNPFLRKDHLIQFNQRTLKLILTKAGYDSRMALGAHLAFRIEQRNIIRLMRRFAGWGFSMLWFLSNRRLILAPSMTFVAYKM</sequence>
<reference evidence="1" key="1">
    <citation type="journal article" date="2015" name="Nature">
        <title>Complex archaea that bridge the gap between prokaryotes and eukaryotes.</title>
        <authorList>
            <person name="Spang A."/>
            <person name="Saw J.H."/>
            <person name="Jorgensen S.L."/>
            <person name="Zaremba-Niedzwiedzka K."/>
            <person name="Martijn J."/>
            <person name="Lind A.E."/>
            <person name="van Eijk R."/>
            <person name="Schleper C."/>
            <person name="Guy L."/>
            <person name="Ettema T.J."/>
        </authorList>
    </citation>
    <scope>NUCLEOTIDE SEQUENCE</scope>
</reference>